<comment type="caution">
    <text evidence="1">The sequence shown here is derived from an EMBL/GenBank/DDBJ whole genome shotgun (WGS) entry which is preliminary data.</text>
</comment>
<dbReference type="AlphaFoldDB" id="A0AAN7SLJ0"/>
<sequence>MCYSSLNIHTRYKKLIIMPRISLEQKSNIVSGVVRAPENWKPNIRKVKKEKEEVYVDRKGKQHPARQIKSECRGHCAFNCCVKFTDEEKALVFEQFWRLSDSKKSHFYSKFVKRNPVSLRKVEVKNDKKTRKMYSYNYFLEVYSDRRIVYKEFFLSTLNISSRRVYYFFKHIQNEVTNVPRSPLKGKKLFRYHINSFARLDSHYCRATLSKKYLDFSLNISRMYNLYLQQIPTDKTPVTKAMYSKIFNTEFNLSFAILKKDLCDKLDAVHSVIERYLRHKNIYSPVSLVRQLVYMPKKYKTKLKVLQMSIKDVLNFQFAAQQFVHSIIPYTKIKHIVYTSESLYTLSYKKLSEDNFEVTQIV</sequence>
<gene>
    <name evidence="1" type="ORF">RN001_001870</name>
</gene>
<accession>A0AAN7SLJ0</accession>
<protein>
    <submittedName>
        <fullName evidence="1">Uncharacterized protein</fullName>
    </submittedName>
</protein>
<evidence type="ECO:0000313" key="1">
    <source>
        <dbReference type="EMBL" id="KAK4885599.1"/>
    </source>
</evidence>
<dbReference type="Proteomes" id="UP001353858">
    <property type="component" value="Unassembled WGS sequence"/>
</dbReference>
<keyword evidence="2" id="KW-1185">Reference proteome</keyword>
<dbReference type="PANTHER" id="PTHR10773:SF19">
    <property type="match status" value="1"/>
</dbReference>
<reference evidence="2" key="1">
    <citation type="submission" date="2023-01" db="EMBL/GenBank/DDBJ databases">
        <title>Key to firefly adult light organ development and bioluminescence: homeobox transcription factors regulate luciferase expression and transportation to peroxisome.</title>
        <authorList>
            <person name="Fu X."/>
        </authorList>
    </citation>
    <scope>NUCLEOTIDE SEQUENCE [LARGE SCALE GENOMIC DNA]</scope>
</reference>
<name>A0AAN7SLJ0_9COLE</name>
<evidence type="ECO:0000313" key="2">
    <source>
        <dbReference type="Proteomes" id="UP001353858"/>
    </source>
</evidence>
<organism evidence="1 2">
    <name type="scientific">Aquatica leii</name>
    <dbReference type="NCBI Taxonomy" id="1421715"/>
    <lineage>
        <taxon>Eukaryota</taxon>
        <taxon>Metazoa</taxon>
        <taxon>Ecdysozoa</taxon>
        <taxon>Arthropoda</taxon>
        <taxon>Hexapoda</taxon>
        <taxon>Insecta</taxon>
        <taxon>Pterygota</taxon>
        <taxon>Neoptera</taxon>
        <taxon>Endopterygota</taxon>
        <taxon>Coleoptera</taxon>
        <taxon>Polyphaga</taxon>
        <taxon>Elateriformia</taxon>
        <taxon>Elateroidea</taxon>
        <taxon>Lampyridae</taxon>
        <taxon>Luciolinae</taxon>
        <taxon>Aquatica</taxon>
    </lineage>
</organism>
<dbReference type="PANTHER" id="PTHR10773">
    <property type="entry name" value="DNA-DIRECTED RNA POLYMERASES I, II, AND III SUBUNIT RPABC2"/>
    <property type="match status" value="1"/>
</dbReference>
<dbReference type="EMBL" id="JARPUR010000001">
    <property type="protein sequence ID" value="KAK4885599.1"/>
    <property type="molecule type" value="Genomic_DNA"/>
</dbReference>
<proteinExistence type="predicted"/>